<feature type="region of interest" description="Disordered" evidence="14">
    <location>
        <begin position="1069"/>
        <end position="1091"/>
    </location>
</feature>
<evidence type="ECO:0000313" key="19">
    <source>
        <dbReference type="Proteomes" id="UP000011080"/>
    </source>
</evidence>
<dbReference type="PROSITE" id="PS50837">
    <property type="entry name" value="NACHT"/>
    <property type="match status" value="1"/>
</dbReference>
<evidence type="ECO:0000259" key="17">
    <source>
        <dbReference type="PROSITE" id="PS51830"/>
    </source>
</evidence>
<feature type="domain" description="NACHT" evidence="16">
    <location>
        <begin position="348"/>
        <end position="657"/>
    </location>
</feature>
<keyword evidence="9" id="KW-0378">Hydrolase</keyword>
<dbReference type="Gene3D" id="1.10.533.10">
    <property type="entry name" value="Death Domain, Fas"/>
    <property type="match status" value="1"/>
</dbReference>
<dbReference type="InterPro" id="IPR032675">
    <property type="entry name" value="LRR_dom_sf"/>
</dbReference>
<dbReference type="FunFam" id="1.10.533.10:FF:000013">
    <property type="entry name" value="Apoptosis-associated speck-like protein containing a CARD"/>
    <property type="match status" value="1"/>
</dbReference>
<dbReference type="SUPFAM" id="SSF47986">
    <property type="entry name" value="DEATH domain"/>
    <property type="match status" value="1"/>
</dbReference>
<dbReference type="FunFam" id="3.80.10.10:FF:000256">
    <property type="entry name" value="NLR family pyrin domain containing 1"/>
    <property type="match status" value="1"/>
</dbReference>
<evidence type="ECO:0000256" key="4">
    <source>
        <dbReference type="ARBA" id="ARBA00022490"/>
    </source>
</evidence>
<dbReference type="GO" id="GO:0005524">
    <property type="term" value="F:ATP binding"/>
    <property type="evidence" value="ECO:0007669"/>
    <property type="project" value="UniProtKB-KW"/>
</dbReference>
<dbReference type="Pfam" id="PF00619">
    <property type="entry name" value="CARD"/>
    <property type="match status" value="1"/>
</dbReference>
<evidence type="ECO:0000256" key="9">
    <source>
        <dbReference type="ARBA" id="ARBA00022801"/>
    </source>
</evidence>
<comment type="subcellular location">
    <subcellularLocation>
        <location evidence="2">Cytoplasm</location>
        <location evidence="2">Cytosol</location>
    </subcellularLocation>
    <subcellularLocation>
        <location evidence="1">Nucleus</location>
    </subcellularLocation>
</comment>
<dbReference type="SUPFAM" id="SSF52047">
    <property type="entry name" value="RNI-like"/>
    <property type="match status" value="1"/>
</dbReference>
<feature type="domain" description="FIIND" evidence="17">
    <location>
        <begin position="1088"/>
        <end position="1371"/>
    </location>
</feature>
<dbReference type="CDD" id="cd08330">
    <property type="entry name" value="CARD_ASC_NALP1"/>
    <property type="match status" value="1"/>
</dbReference>
<evidence type="ECO:0000256" key="10">
    <source>
        <dbReference type="ARBA" id="ARBA00022840"/>
    </source>
</evidence>
<evidence type="ECO:0000256" key="7">
    <source>
        <dbReference type="ARBA" id="ARBA00022737"/>
    </source>
</evidence>
<dbReference type="GO" id="GO:0045087">
    <property type="term" value="P:innate immune response"/>
    <property type="evidence" value="ECO:0007669"/>
    <property type="project" value="UniProtKB-KW"/>
</dbReference>
<evidence type="ECO:0000259" key="16">
    <source>
        <dbReference type="PROSITE" id="PS50837"/>
    </source>
</evidence>
<evidence type="ECO:0000256" key="8">
    <source>
        <dbReference type="ARBA" id="ARBA00022741"/>
    </source>
</evidence>
<dbReference type="PROSITE" id="PS51830">
    <property type="entry name" value="FIIND"/>
    <property type="match status" value="1"/>
</dbReference>
<keyword evidence="5" id="KW-0399">Innate immunity</keyword>
<evidence type="ECO:0000256" key="1">
    <source>
        <dbReference type="ARBA" id="ARBA00004123"/>
    </source>
</evidence>
<dbReference type="Pfam" id="PF23679">
    <property type="entry name" value="UPA-FIIND"/>
    <property type="match status" value="1"/>
</dbReference>
<evidence type="ECO:0000259" key="15">
    <source>
        <dbReference type="PROSITE" id="PS50209"/>
    </source>
</evidence>
<evidence type="ECO:0000256" key="11">
    <source>
        <dbReference type="ARBA" id="ARBA00022859"/>
    </source>
</evidence>
<dbReference type="PANTHER" id="PTHR46985">
    <property type="entry name" value="NACHT, LRR AND PYD DOMAINS-CONTAINING PROTEIN 1"/>
    <property type="match status" value="1"/>
</dbReference>
<protein>
    <submittedName>
        <fullName evidence="18">NACHT, LRR and PYD domains-containing protein 1</fullName>
    </submittedName>
</protein>
<dbReference type="InterPro" id="IPR041267">
    <property type="entry name" value="NLRP_HD2"/>
</dbReference>
<name>L8HY41_9CETA</name>
<dbReference type="Pfam" id="PF17779">
    <property type="entry name" value="WHD_NOD2"/>
    <property type="match status" value="1"/>
</dbReference>
<dbReference type="InterPro" id="IPR001315">
    <property type="entry name" value="CARD"/>
</dbReference>
<organism evidence="18 19">
    <name type="scientific">Bos mutus</name>
    <name type="common">wild yak</name>
    <dbReference type="NCBI Taxonomy" id="72004"/>
    <lineage>
        <taxon>Eukaryota</taxon>
        <taxon>Metazoa</taxon>
        <taxon>Chordata</taxon>
        <taxon>Craniata</taxon>
        <taxon>Vertebrata</taxon>
        <taxon>Euteleostomi</taxon>
        <taxon>Mammalia</taxon>
        <taxon>Eutheria</taxon>
        <taxon>Laurasiatheria</taxon>
        <taxon>Artiodactyla</taxon>
        <taxon>Ruminantia</taxon>
        <taxon>Pecora</taxon>
        <taxon>Bovidae</taxon>
        <taxon>Bovinae</taxon>
        <taxon>Bos</taxon>
    </lineage>
</organism>
<evidence type="ECO:0000313" key="18">
    <source>
        <dbReference type="EMBL" id="ELR48858.1"/>
    </source>
</evidence>
<evidence type="ECO:0000256" key="3">
    <source>
        <dbReference type="ARBA" id="ARBA00008665"/>
    </source>
</evidence>
<keyword evidence="6" id="KW-0433">Leucine-rich repeat</keyword>
<evidence type="ECO:0000256" key="5">
    <source>
        <dbReference type="ARBA" id="ARBA00022588"/>
    </source>
</evidence>
<accession>L8HY41</accession>
<dbReference type="Pfam" id="PF05729">
    <property type="entry name" value="NACHT"/>
    <property type="match status" value="1"/>
</dbReference>
<dbReference type="SUPFAM" id="SSF52540">
    <property type="entry name" value="P-loop containing nucleoside triphosphate hydrolases"/>
    <property type="match status" value="1"/>
</dbReference>
<evidence type="ECO:0000256" key="13">
    <source>
        <dbReference type="ARBA" id="ARBA00023242"/>
    </source>
</evidence>
<dbReference type="STRING" id="72004.ENSBMUP00000007909"/>
<dbReference type="Pfam" id="PF17776">
    <property type="entry name" value="NLRC4_HD2"/>
    <property type="match status" value="1"/>
</dbReference>
<feature type="domain" description="CARD" evidence="15">
    <location>
        <begin position="1381"/>
        <end position="1470"/>
    </location>
</feature>
<dbReference type="InterPro" id="IPR011029">
    <property type="entry name" value="DEATH-like_dom_sf"/>
</dbReference>
<dbReference type="Proteomes" id="UP000011080">
    <property type="component" value="Unassembled WGS sequence"/>
</dbReference>
<dbReference type="GO" id="GO:0005634">
    <property type="term" value="C:nucleus"/>
    <property type="evidence" value="ECO:0007669"/>
    <property type="project" value="UniProtKB-SubCell"/>
</dbReference>
<gene>
    <name evidence="18" type="ORF">M91_06902</name>
</gene>
<dbReference type="InterPro" id="IPR051249">
    <property type="entry name" value="NLRP_Inflammasome"/>
</dbReference>
<keyword evidence="10" id="KW-0067">ATP-binding</keyword>
<keyword evidence="11" id="KW-0391">Immunity</keyword>
<reference evidence="18 19" key="1">
    <citation type="journal article" date="2012" name="Nat. Genet.">
        <title>The yak genome and adaptation to life at high altitude.</title>
        <authorList>
            <person name="Qiu Q."/>
            <person name="Zhang G."/>
            <person name="Ma T."/>
            <person name="Qian W."/>
            <person name="Wang J."/>
            <person name="Ye Z."/>
            <person name="Cao C."/>
            <person name="Hu Q."/>
            <person name="Kim J."/>
            <person name="Larkin D.M."/>
            <person name="Auvil L."/>
            <person name="Capitanu B."/>
            <person name="Ma J."/>
            <person name="Lewin H.A."/>
            <person name="Qian X."/>
            <person name="Lang Y."/>
            <person name="Zhou R."/>
            <person name="Wang L."/>
            <person name="Wang K."/>
            <person name="Xia J."/>
            <person name="Liao S."/>
            <person name="Pan S."/>
            <person name="Lu X."/>
            <person name="Hou H."/>
            <person name="Wang Y."/>
            <person name="Zang X."/>
            <person name="Yin Y."/>
            <person name="Ma H."/>
            <person name="Zhang J."/>
            <person name="Wang Z."/>
            <person name="Zhang Y."/>
            <person name="Zhang D."/>
            <person name="Yonezawa T."/>
            <person name="Hasegawa M."/>
            <person name="Zhong Y."/>
            <person name="Liu W."/>
            <person name="Zhang Y."/>
            <person name="Huang Z."/>
            <person name="Zhang S."/>
            <person name="Long R."/>
            <person name="Yang H."/>
            <person name="Wang J."/>
            <person name="Lenstra J.A."/>
            <person name="Cooper D.N."/>
            <person name="Wu Y."/>
            <person name="Wang J."/>
            <person name="Shi P."/>
            <person name="Wang J."/>
            <person name="Liu J."/>
        </authorList>
    </citation>
    <scope>NUCLEOTIDE SEQUENCE [LARGE SCALE GENOMIC DNA]</scope>
    <source>
        <strain evidence="19">yakQH1</strain>
    </source>
</reference>
<keyword evidence="12" id="KW-0395">Inflammatory response</keyword>
<dbReference type="InterPro" id="IPR041075">
    <property type="entry name" value="NOD1/2_WH"/>
</dbReference>
<proteinExistence type="inferred from homology"/>
<dbReference type="EMBL" id="JH882591">
    <property type="protein sequence ID" value="ELR48858.1"/>
    <property type="molecule type" value="Genomic_DNA"/>
</dbReference>
<keyword evidence="13" id="KW-0539">Nucleus</keyword>
<dbReference type="GO" id="GO:0006954">
    <property type="term" value="P:inflammatory response"/>
    <property type="evidence" value="ECO:0007669"/>
    <property type="project" value="UniProtKB-KW"/>
</dbReference>
<evidence type="ECO:0000256" key="2">
    <source>
        <dbReference type="ARBA" id="ARBA00004514"/>
    </source>
</evidence>
<evidence type="ECO:0000256" key="14">
    <source>
        <dbReference type="SAM" id="MobiDB-lite"/>
    </source>
</evidence>
<dbReference type="GO" id="GO:0042981">
    <property type="term" value="P:regulation of apoptotic process"/>
    <property type="evidence" value="ECO:0007669"/>
    <property type="project" value="InterPro"/>
</dbReference>
<dbReference type="PANTHER" id="PTHR46985:SF3">
    <property type="entry name" value="NACHT, LRR AND PYD DOMAINS-CONTAINING PROTEIN 1"/>
    <property type="match status" value="1"/>
</dbReference>
<comment type="similarity">
    <text evidence="3">Belongs to the NLRP family.</text>
</comment>
<dbReference type="Gene3D" id="3.40.50.300">
    <property type="entry name" value="P-loop containing nucleotide triphosphate hydrolases"/>
    <property type="match status" value="1"/>
</dbReference>
<dbReference type="InterPro" id="IPR033516">
    <property type="entry name" value="CARD8/ASC/NALP1_CARD"/>
</dbReference>
<dbReference type="Gene3D" id="3.80.10.10">
    <property type="entry name" value="Ribonuclease Inhibitor"/>
    <property type="match status" value="1"/>
</dbReference>
<dbReference type="InterPro" id="IPR027417">
    <property type="entry name" value="P-loop_NTPase"/>
</dbReference>
<keyword evidence="7" id="KW-0677">Repeat</keyword>
<keyword evidence="8" id="KW-0547">Nucleotide-binding</keyword>
<dbReference type="InterPro" id="IPR007111">
    <property type="entry name" value="NACHT_NTPase"/>
</dbReference>
<evidence type="ECO:0000256" key="12">
    <source>
        <dbReference type="ARBA" id="ARBA00023198"/>
    </source>
</evidence>
<keyword evidence="4" id="KW-0963">Cytoplasm</keyword>
<dbReference type="PROSITE" id="PS50209">
    <property type="entry name" value="CARD"/>
    <property type="match status" value="1"/>
</dbReference>
<dbReference type="GO" id="GO:0061702">
    <property type="term" value="C:canonical inflammasome complex"/>
    <property type="evidence" value="ECO:0007669"/>
    <property type="project" value="TreeGrafter"/>
</dbReference>
<dbReference type="SMART" id="SM00368">
    <property type="entry name" value="LRR_RI"/>
    <property type="match status" value="5"/>
</dbReference>
<sequence>MAGEARSLEDLEEKKKQKLKELRLWLPDEEPRLQSPEVVHAQPEKPRSRKIMMIPSVMKEVQHECMAIHTKGPHVNEQGACTKTLEETDLNSALYSSFSHSPSAPNLESPSWPTSTKVLTFCKPKQPVLNPLKWSSSPLIFASGYRKDLSPSIYQGFPSSPYHESPSQELPNDPTSTAVLRACEIPRHSCPEPREKEGPGTVWPLVETSGNSCTDGCYYYSTLEIRRLRLENINSQNGRDGIQPLLSLMPLLLPPSTHLMFCFPCHLRASRQRYQDQRRETPCSTWSWKNEDLHPKFMQLLLLHTPYHKDYESLNRESWDHGVVEGQGHLIEVRDLFGSDLGSQEGPHTVILHGVAGIGKSTLARHIRGAWEEGQLYRNHFQHVFYFNCRELATSKLTSLEELITKDQSTTVAPAGQVQSQPEQLLFILDGLDELEWVSEEKRAELCLHRSQQQPVQTLLGSLVEKTIFPEASLLITARTAALQKFIPSLKQPCWVEVLGFSESSRKDYFYEYFTEESQATRAFSVVESNQALLTMCLTPLVSWLACTCLKQQMEAGEELSLRSQTMTALYLHYLAQAIQAQPLGTQLRGFCTLAAEGICQGKTLFSPGDLKKHGLDGVINATPLKMDVLQKHPTSLNYSFIHLCFQEFFAAVSFALGDMGDKSDHPNSTGSMEKLVEVYGINNLFGAPTVHFLSGLLSEQGSREMENIFQCKLSWERKRESLLRWAELELQREHYSLQLFHCLYEIQDEEFLTQAMAHFQGTRVCIRTSMELLVFTFCIRFCSHVWRLQLNEGRQHPGACRPTDTVLLSWVPATEACWQVLCCVLQVTGNLKELDLSGNILSRSAVQSLDEALRCPGCQLETLRLASCGLTAESCKDIASGLSASQTLMQLELSFNTLLDAGAEHLCQGLRQPTCKLQRLLLAGCGLTSGCCQDLASMLRVSPSLMELNLLQNDLDDLGVRLLCEGLRHPSCQLICLWLDQTQLSEEVTKMLRALERQKPQLLVSGIWKPSLRILHKGPGGAEMSDTSSLKRQRQASARQKNLKLATALSATEGSSPQAAQVRLFCPSSPAPPEDEHMESLGTEDDLWGPTGPVATEAVDEERSLYRIHLPMAGFYHWPNTGLHFEVRGPVTIEIEFCAWDQFLNRNFPQRSWLAAGPLFDIKAEPGAVAAVFLPHFVAFRGNDVDISQFQVAHFKEEGMLLEKPARVTPCYAVLENPSFSPMGVLLRMVQTALRFIPITSTVLLYHYLQPEEVTFHLYLIPSDCSIQKAIDNEEKMFQFVRIHKPPPLTPLYMGSRYIVSGSEKLEILPEELELCYRSPRESQLFSEFYVRHLRSGIRLQISSKKDGTVVWEALVKPGDLRRAVTPVSPGLRASPDSPAALRLRHFVDRHREQLVARVTSVDPILDKLHGQVLSEEQYEGVRAETTAPGQMRRLFGFSRSWDWACKDRLYQALKETHPHLIMELWEKWGSEETRPGS</sequence>
<dbReference type="Pfam" id="PF13553">
    <property type="entry name" value="FIIND"/>
    <property type="match status" value="1"/>
</dbReference>
<evidence type="ECO:0000256" key="6">
    <source>
        <dbReference type="ARBA" id="ARBA00022614"/>
    </source>
</evidence>
<dbReference type="GO" id="GO:0016787">
    <property type="term" value="F:hydrolase activity"/>
    <property type="evidence" value="ECO:0007669"/>
    <property type="project" value="UniProtKB-KW"/>
</dbReference>
<dbReference type="FunFam" id="3.40.50.300:FF:000897">
    <property type="entry name" value="NLR family pyrin domain containing 1"/>
    <property type="match status" value="1"/>
</dbReference>
<dbReference type="InterPro" id="IPR025307">
    <property type="entry name" value="FIIND_dom"/>
</dbReference>